<dbReference type="EMBL" id="JAOYFB010000001">
    <property type="protein sequence ID" value="KAK4003139.1"/>
    <property type="molecule type" value="Genomic_DNA"/>
</dbReference>
<name>A0ABQ9YR89_9CRUS</name>
<keyword evidence="2" id="KW-1185">Reference proteome</keyword>
<accession>A0ABQ9YR89</accession>
<proteinExistence type="predicted"/>
<organism evidence="1 2">
    <name type="scientific">Daphnia magna</name>
    <dbReference type="NCBI Taxonomy" id="35525"/>
    <lineage>
        <taxon>Eukaryota</taxon>
        <taxon>Metazoa</taxon>
        <taxon>Ecdysozoa</taxon>
        <taxon>Arthropoda</taxon>
        <taxon>Crustacea</taxon>
        <taxon>Branchiopoda</taxon>
        <taxon>Diplostraca</taxon>
        <taxon>Cladocera</taxon>
        <taxon>Anomopoda</taxon>
        <taxon>Daphniidae</taxon>
        <taxon>Daphnia</taxon>
    </lineage>
</organism>
<dbReference type="Proteomes" id="UP001234178">
    <property type="component" value="Unassembled WGS sequence"/>
</dbReference>
<gene>
    <name evidence="1" type="ORF">OUZ56_004921</name>
</gene>
<evidence type="ECO:0000313" key="1">
    <source>
        <dbReference type="EMBL" id="KAK4003139.1"/>
    </source>
</evidence>
<protein>
    <submittedName>
        <fullName evidence="1">Uncharacterized protein</fullName>
    </submittedName>
</protein>
<sequence>MRLAEQSTGHQLGKREYQRTAVDDDAKRIMMMTGHQKINVVANAAAFIERVRLSAMIDEPNESRFTMTD</sequence>
<comment type="caution">
    <text evidence="1">The sequence shown here is derived from an EMBL/GenBank/DDBJ whole genome shotgun (WGS) entry which is preliminary data.</text>
</comment>
<evidence type="ECO:0000313" key="2">
    <source>
        <dbReference type="Proteomes" id="UP001234178"/>
    </source>
</evidence>
<reference evidence="1 2" key="1">
    <citation type="journal article" date="2023" name="Nucleic Acids Res.">
        <title>The hologenome of Daphnia magna reveals possible DNA methylation and microbiome-mediated evolution of the host genome.</title>
        <authorList>
            <person name="Chaturvedi A."/>
            <person name="Li X."/>
            <person name="Dhandapani V."/>
            <person name="Marshall H."/>
            <person name="Kissane S."/>
            <person name="Cuenca-Cambronero M."/>
            <person name="Asole G."/>
            <person name="Calvet F."/>
            <person name="Ruiz-Romero M."/>
            <person name="Marangio P."/>
            <person name="Guigo R."/>
            <person name="Rago D."/>
            <person name="Mirbahai L."/>
            <person name="Eastwood N."/>
            <person name="Colbourne J.K."/>
            <person name="Zhou J."/>
            <person name="Mallon E."/>
            <person name="Orsini L."/>
        </authorList>
    </citation>
    <scope>NUCLEOTIDE SEQUENCE [LARGE SCALE GENOMIC DNA]</scope>
    <source>
        <strain evidence="1">LRV0_1</strain>
    </source>
</reference>